<evidence type="ECO:0000256" key="3">
    <source>
        <dbReference type="ARBA" id="ARBA00023052"/>
    </source>
</evidence>
<sequence length="331" mass="35286">MSTKEIRESLEVLDFNARGTAAASAAKHYGEALLEAAQRDTRIVCLTADLTLPTETDLFRDHIPERFHQVGIAEANMIGIAGGMARCGEIPFVHSFCVFATRRCYDQVAMQVAYPRANVKVVGVIPGLTTMLGVSHQAIDDVALMRALPNMVVVEPSGPAQVRAAVAAIAAYNGPVYLRLKRADGTEKPTEAASDFHIGRMRVLRTGKSGLVVACGMMVDIALEAAGSLDGEGIDVTVVDMSTIKPIDPALIDLARQMPLVVTAENHSIIGGLGSAVAELLMENDVHVKFRRIGVRDVFAEGGTTPYLFEKYGLSAKALAATIREAAKGKA</sequence>
<feature type="domain" description="Transketolase-like pyrimidine-binding" evidence="4">
    <location>
        <begin position="23"/>
        <end position="188"/>
    </location>
</feature>
<dbReference type="InterPro" id="IPR033248">
    <property type="entry name" value="Transketolase_C"/>
</dbReference>
<dbReference type="SMART" id="SM00861">
    <property type="entry name" value="Transket_pyr"/>
    <property type="match status" value="1"/>
</dbReference>
<accession>A0A0T7GKK2</accession>
<comment type="similarity">
    <text evidence="2">Belongs to the transketolase family.</text>
</comment>
<dbReference type="SUPFAM" id="SSF52518">
    <property type="entry name" value="Thiamin diphosphate-binding fold (THDP-binding)"/>
    <property type="match status" value="1"/>
</dbReference>
<dbReference type="Pfam" id="PF02779">
    <property type="entry name" value="Transket_pyr"/>
    <property type="match status" value="1"/>
</dbReference>
<reference evidence="5 6" key="1">
    <citation type="submission" date="2014-08" db="EMBL/GenBank/DDBJ databases">
        <authorList>
            <person name="Chen Y.-H."/>
        </authorList>
    </citation>
    <scope>NUCLEOTIDE SEQUENCE [LARGE SCALE GENOMIC DNA]</scope>
</reference>
<protein>
    <submittedName>
        <fullName evidence="5">Transketolase, pyridine binding domain protein</fullName>
    </submittedName>
</protein>
<dbReference type="RefSeq" id="WP_052751716.1">
    <property type="nucleotide sequence ID" value="NZ_CCRK01000004.1"/>
</dbReference>
<keyword evidence="3" id="KW-0786">Thiamine pyrophosphate</keyword>
<dbReference type="PANTHER" id="PTHR43825">
    <property type="entry name" value="PYRUVATE DEHYDROGENASE E1 COMPONENT"/>
    <property type="match status" value="1"/>
</dbReference>
<evidence type="ECO:0000313" key="5">
    <source>
        <dbReference type="EMBL" id="CDZ47812.1"/>
    </source>
</evidence>
<dbReference type="EMBL" id="CCRK01000004">
    <property type="protein sequence ID" value="CDZ47812.1"/>
    <property type="molecule type" value="Genomic_DNA"/>
</dbReference>
<name>A0A0T7GKK2_NEOGA</name>
<evidence type="ECO:0000256" key="1">
    <source>
        <dbReference type="ARBA" id="ARBA00001964"/>
    </source>
</evidence>
<dbReference type="InterPro" id="IPR051157">
    <property type="entry name" value="PDH/Transketolase"/>
</dbReference>
<proteinExistence type="inferred from homology"/>
<dbReference type="PANTHER" id="PTHR43825:SF1">
    <property type="entry name" value="TRANSKETOLASE-LIKE PYRIMIDINE-BINDING DOMAIN-CONTAINING PROTEIN"/>
    <property type="match status" value="1"/>
</dbReference>
<dbReference type="Gene3D" id="3.40.50.920">
    <property type="match status" value="1"/>
</dbReference>
<dbReference type="InterPro" id="IPR029061">
    <property type="entry name" value="THDP-binding"/>
</dbReference>
<dbReference type="CDD" id="cd07033">
    <property type="entry name" value="TPP_PYR_DXS_TK_like"/>
    <property type="match status" value="1"/>
</dbReference>
<dbReference type="SUPFAM" id="SSF52922">
    <property type="entry name" value="TK C-terminal domain-like"/>
    <property type="match status" value="1"/>
</dbReference>
<dbReference type="InterPro" id="IPR005475">
    <property type="entry name" value="Transketolase-like_Pyr-bd"/>
</dbReference>
<dbReference type="Pfam" id="PF02780">
    <property type="entry name" value="Transketolase_C"/>
    <property type="match status" value="1"/>
</dbReference>
<organism evidence="5 6">
    <name type="scientific">Neorhizobium galegae bv. officinalis</name>
    <dbReference type="NCBI Taxonomy" id="323656"/>
    <lineage>
        <taxon>Bacteria</taxon>
        <taxon>Pseudomonadati</taxon>
        <taxon>Pseudomonadota</taxon>
        <taxon>Alphaproteobacteria</taxon>
        <taxon>Hyphomicrobiales</taxon>
        <taxon>Rhizobiaceae</taxon>
        <taxon>Rhizobium/Agrobacterium group</taxon>
        <taxon>Neorhizobium</taxon>
    </lineage>
</organism>
<dbReference type="FunFam" id="3.40.50.970:FF:000129">
    <property type="entry name" value="Transketolase"/>
    <property type="match status" value="1"/>
</dbReference>
<evidence type="ECO:0000313" key="6">
    <source>
        <dbReference type="Proteomes" id="UP000039660"/>
    </source>
</evidence>
<dbReference type="InterPro" id="IPR009014">
    <property type="entry name" value="Transketo_C/PFOR_II"/>
</dbReference>
<evidence type="ECO:0000256" key="2">
    <source>
        <dbReference type="ARBA" id="ARBA00007131"/>
    </source>
</evidence>
<evidence type="ECO:0000259" key="4">
    <source>
        <dbReference type="SMART" id="SM00861"/>
    </source>
</evidence>
<dbReference type="AlphaFoldDB" id="A0A0T7GKK2"/>
<gene>
    <name evidence="5" type="ORF">NGAL_HAMBI1189_20970</name>
</gene>
<dbReference type="Proteomes" id="UP000039660">
    <property type="component" value="Unassembled WGS sequence"/>
</dbReference>
<comment type="cofactor">
    <cofactor evidence="1">
        <name>thiamine diphosphate</name>
        <dbReference type="ChEBI" id="CHEBI:58937"/>
    </cofactor>
</comment>
<dbReference type="Gene3D" id="3.40.50.970">
    <property type="match status" value="1"/>
</dbReference>